<dbReference type="AlphaFoldDB" id="H0QX38"/>
<evidence type="ECO:0000313" key="1">
    <source>
        <dbReference type="EMBL" id="GAB17389.1"/>
    </source>
</evidence>
<sequence>GVRLAGSRYGRVSLALGVPTRPSEVEWLAGARRAHSTIGGDWLAGGRRAHSTIGGDWLAGARRAHSIGKCHRWSTVLGDAWEQW</sequence>
<protein>
    <submittedName>
        <fullName evidence="1">Uncharacterized protein</fullName>
    </submittedName>
</protein>
<evidence type="ECO:0000313" key="2">
    <source>
        <dbReference type="Proteomes" id="UP000035034"/>
    </source>
</evidence>
<feature type="non-terminal residue" evidence="1">
    <location>
        <position position="1"/>
    </location>
</feature>
<accession>H0QX38</accession>
<dbReference type="EMBL" id="BAEH01000029">
    <property type="protein sequence ID" value="GAB17389.1"/>
    <property type="molecule type" value="Genomic_DNA"/>
</dbReference>
<organism evidence="1 2">
    <name type="scientific">Gordonia effusa NBRC 100432</name>
    <dbReference type="NCBI Taxonomy" id="1077974"/>
    <lineage>
        <taxon>Bacteria</taxon>
        <taxon>Bacillati</taxon>
        <taxon>Actinomycetota</taxon>
        <taxon>Actinomycetes</taxon>
        <taxon>Mycobacteriales</taxon>
        <taxon>Gordoniaceae</taxon>
        <taxon>Gordonia</taxon>
    </lineage>
</organism>
<dbReference type="Proteomes" id="UP000035034">
    <property type="component" value="Unassembled WGS sequence"/>
</dbReference>
<keyword evidence="2" id="KW-1185">Reference proteome</keyword>
<comment type="caution">
    <text evidence="1">The sequence shown here is derived from an EMBL/GenBank/DDBJ whole genome shotgun (WGS) entry which is preliminary data.</text>
</comment>
<gene>
    <name evidence="1" type="ORF">GOEFS_029_00010</name>
</gene>
<proteinExistence type="predicted"/>
<name>H0QX38_9ACTN</name>
<dbReference type="RefSeq" id="WP_007316727.1">
    <property type="nucleotide sequence ID" value="NZ_BAEH01000029.1"/>
</dbReference>
<reference evidence="1 2" key="1">
    <citation type="submission" date="2011-12" db="EMBL/GenBank/DDBJ databases">
        <title>Whole genome shotgun sequence of Gordonia effusa NBRC 100432.</title>
        <authorList>
            <person name="Yoshida I."/>
            <person name="Takarada H."/>
            <person name="Hosoyama A."/>
            <person name="Tsuchikane K."/>
            <person name="Katsumata H."/>
            <person name="Yamazaki S."/>
            <person name="Fujita N."/>
        </authorList>
    </citation>
    <scope>NUCLEOTIDE SEQUENCE [LARGE SCALE GENOMIC DNA]</scope>
    <source>
        <strain evidence="1 2">NBRC 100432</strain>
    </source>
</reference>